<feature type="domain" description="Peptidase M3A/M3B catalytic" evidence="7">
    <location>
        <begin position="186"/>
        <end position="288"/>
    </location>
</feature>
<dbReference type="CDD" id="cd09606">
    <property type="entry name" value="M3B_PepF"/>
    <property type="match status" value="1"/>
</dbReference>
<evidence type="ECO:0000256" key="4">
    <source>
        <dbReference type="ARBA" id="ARBA00022833"/>
    </source>
</evidence>
<dbReference type="NCBIfam" id="TIGR02289">
    <property type="entry name" value="M3_not_pepF"/>
    <property type="match status" value="1"/>
</dbReference>
<evidence type="ECO:0000313" key="8">
    <source>
        <dbReference type="EMBL" id="AEN97037.1"/>
    </source>
</evidence>
<evidence type="ECO:0000256" key="1">
    <source>
        <dbReference type="ARBA" id="ARBA00022670"/>
    </source>
</evidence>
<comment type="similarity">
    <text evidence="6">Belongs to the peptidase M3 family.</text>
</comment>
<proteinExistence type="inferred from homology"/>
<keyword evidence="2 6" id="KW-0479">Metal-binding</keyword>
<evidence type="ECO:0000256" key="6">
    <source>
        <dbReference type="RuleBase" id="RU003435"/>
    </source>
</evidence>
<reference evidence="8 9" key="1">
    <citation type="journal article" date="2015" name="Genome Announc.">
        <title>Complete genome sequence of the human gut symbiont Roseburia hominis.</title>
        <authorList>
            <person name="Travis A.J."/>
            <person name="Kelly D."/>
            <person name="Flint H.J."/>
            <person name="Aminov R.I."/>
        </authorList>
    </citation>
    <scope>NUCLEOTIDE SEQUENCE [LARGE SCALE GENOMIC DNA]</scope>
    <source>
        <strain evidence="9">DSM 16839 / JCM 17582 / NCIMB 14029 / A2-183</strain>
    </source>
</reference>
<dbReference type="Gene3D" id="1.10.1370.30">
    <property type="match status" value="1"/>
</dbReference>
<dbReference type="SUPFAM" id="SSF55486">
    <property type="entry name" value="Metalloproteases ('zincins'), catalytic domain"/>
    <property type="match status" value="1"/>
</dbReference>
<comment type="cofactor">
    <cofactor evidence="6">
        <name>Zn(2+)</name>
        <dbReference type="ChEBI" id="CHEBI:29105"/>
    </cofactor>
    <text evidence="6">Binds 1 zinc ion.</text>
</comment>
<dbReference type="GO" id="GO:0004222">
    <property type="term" value="F:metalloendopeptidase activity"/>
    <property type="evidence" value="ECO:0007669"/>
    <property type="project" value="InterPro"/>
</dbReference>
<keyword evidence="4 6" id="KW-0862">Zinc</keyword>
<dbReference type="EMBL" id="CP003040">
    <property type="protein sequence ID" value="AEN97037.1"/>
    <property type="molecule type" value="Genomic_DNA"/>
</dbReference>
<dbReference type="GO" id="GO:0006508">
    <property type="term" value="P:proteolysis"/>
    <property type="evidence" value="ECO:0007669"/>
    <property type="project" value="UniProtKB-KW"/>
</dbReference>
<dbReference type="Pfam" id="PF01432">
    <property type="entry name" value="Peptidase_M3"/>
    <property type="match status" value="2"/>
</dbReference>
<dbReference type="HOGENOM" id="CLU_030403_1_0_9"/>
<feature type="domain" description="Peptidase M3A/M3B catalytic" evidence="7">
    <location>
        <begin position="329"/>
        <end position="561"/>
    </location>
</feature>
<keyword evidence="3 6" id="KW-0378">Hydrolase</keyword>
<protein>
    <submittedName>
        <fullName evidence="8">Oligoendopeptidase F</fullName>
    </submittedName>
</protein>
<dbReference type="KEGG" id="rho:RHOM_09630"/>
<dbReference type="GO" id="GO:0046872">
    <property type="term" value="F:metal ion binding"/>
    <property type="evidence" value="ECO:0007669"/>
    <property type="project" value="UniProtKB-UniRule"/>
</dbReference>
<dbReference type="InterPro" id="IPR001567">
    <property type="entry name" value="Pept_M3A_M3B_dom"/>
</dbReference>
<dbReference type="Proteomes" id="UP000008178">
    <property type="component" value="Chromosome"/>
</dbReference>
<dbReference type="AlphaFoldDB" id="G2SXC3"/>
<accession>G2SXC3</accession>
<evidence type="ECO:0000313" key="9">
    <source>
        <dbReference type="Proteomes" id="UP000008178"/>
    </source>
</evidence>
<evidence type="ECO:0000256" key="2">
    <source>
        <dbReference type="ARBA" id="ARBA00022723"/>
    </source>
</evidence>
<organism evidence="8 9">
    <name type="scientific">Roseburia hominis (strain DSM 16839 / JCM 17582 / NCIMB 14029 / A2-183)</name>
    <dbReference type="NCBI Taxonomy" id="585394"/>
    <lineage>
        <taxon>Bacteria</taxon>
        <taxon>Bacillati</taxon>
        <taxon>Bacillota</taxon>
        <taxon>Clostridia</taxon>
        <taxon>Lachnospirales</taxon>
        <taxon>Lachnospiraceae</taxon>
        <taxon>Roseburia</taxon>
    </lineage>
</organism>
<keyword evidence="9" id="KW-1185">Reference proteome</keyword>
<dbReference type="InterPro" id="IPR011976">
    <property type="entry name" value="Pept_M3B_oligopep-rel"/>
</dbReference>
<keyword evidence="5 6" id="KW-0482">Metalloprotease</keyword>
<evidence type="ECO:0000256" key="5">
    <source>
        <dbReference type="ARBA" id="ARBA00023049"/>
    </source>
</evidence>
<keyword evidence="1 6" id="KW-0645">Protease</keyword>
<evidence type="ECO:0000256" key="3">
    <source>
        <dbReference type="ARBA" id="ARBA00022801"/>
    </source>
</evidence>
<dbReference type="eggNOG" id="COG1164">
    <property type="taxonomic scope" value="Bacteria"/>
</dbReference>
<sequence>MQEKNCCDGVRRNEEHMADFTFSTLKYERPDFTEVEQLFEKLVKQVQEAASYEGLKELLKKAERVQNKLMTACTIASIRHTLDTTDTYYEKEDEYINNTIPTVMPKFLAFDAAVMNSPFRDDIEKEYGKQYFAQKELNRKTFCEANIPLMQQEAKLTNEYQKIMATAAIEFEGQTLNLYGVQKYFEHEDREVRRAAVRAYSDFYHSNEKRLEEIWEELITIRNQMGKNLGYANFIPVGYMQQGRTDYGEKEVAAFREQVRTELVPLCEQLYAAQAKRIGVDTLMFYDEKRVFPDGNAVPAGDDDFMVEEARKMYHKISPETGEFIDFMIEHELMDLKNKPGKAATGYMTFLPDYQAPFVFSNFNQTIFDMQVLTHELGHAFAGYMAMRSQPIAEYYSESTDIAEIHSMSMEQFSYPYAEAFFGKDADKFRFAHLMDAITFVPFGVAVDEFQHICYSNPDLTPKERTAEWKKLEEKYMPWRKYDADDFFDRGGFWYHKLHIYLYPFYYINYTLTTMGAMEFKKKNYENHETAWQDYLNLCKCGGSMSYLETLRYANLSNPFAPGSVARAMEVAKQELMNSPFMR</sequence>
<dbReference type="STRING" id="585394.RHOM_09630"/>
<evidence type="ECO:0000259" key="7">
    <source>
        <dbReference type="Pfam" id="PF01432"/>
    </source>
</evidence>
<gene>
    <name evidence="8" type="ordered locus">RHOM_09630</name>
</gene>
<name>G2SXC3_ROSHA</name>